<name>A0ABV8IR73_9ACTN</name>
<comment type="caution">
    <text evidence="1">The sequence shown here is derived from an EMBL/GenBank/DDBJ whole genome shotgun (WGS) entry which is preliminary data.</text>
</comment>
<dbReference type="Proteomes" id="UP001595867">
    <property type="component" value="Unassembled WGS sequence"/>
</dbReference>
<proteinExistence type="predicted"/>
<organism evidence="1 2">
    <name type="scientific">Actinoplanes subglobosus</name>
    <dbReference type="NCBI Taxonomy" id="1547892"/>
    <lineage>
        <taxon>Bacteria</taxon>
        <taxon>Bacillati</taxon>
        <taxon>Actinomycetota</taxon>
        <taxon>Actinomycetes</taxon>
        <taxon>Micromonosporales</taxon>
        <taxon>Micromonosporaceae</taxon>
        <taxon>Actinoplanes</taxon>
    </lineage>
</organism>
<keyword evidence="2" id="KW-1185">Reference proteome</keyword>
<protein>
    <submittedName>
        <fullName evidence="1">Uncharacterized protein</fullName>
    </submittedName>
</protein>
<accession>A0ABV8IR73</accession>
<evidence type="ECO:0000313" key="2">
    <source>
        <dbReference type="Proteomes" id="UP001595867"/>
    </source>
</evidence>
<dbReference type="RefSeq" id="WP_378067711.1">
    <property type="nucleotide sequence ID" value="NZ_JBHSBL010000016.1"/>
</dbReference>
<evidence type="ECO:0000313" key="1">
    <source>
        <dbReference type="EMBL" id="MFC4066738.1"/>
    </source>
</evidence>
<sequence length="153" mass="17267">MSTNMPDLSSYKITLWPPDAAYEWYLSDHPWAAAERTRRREAEHRFELDNARKVQEWIERTRASDAAGELLDRPDGWRDDLVGLAENMAPVVADNHTVASVESAEPDDLWVANARRKLENARRASGDHDYTYPAHLLGASAAAYPPPGWNAPQ</sequence>
<reference evidence="2" key="1">
    <citation type="journal article" date="2019" name="Int. J. Syst. Evol. Microbiol.">
        <title>The Global Catalogue of Microorganisms (GCM) 10K type strain sequencing project: providing services to taxonomists for standard genome sequencing and annotation.</title>
        <authorList>
            <consortium name="The Broad Institute Genomics Platform"/>
            <consortium name="The Broad Institute Genome Sequencing Center for Infectious Disease"/>
            <person name="Wu L."/>
            <person name="Ma J."/>
        </authorList>
    </citation>
    <scope>NUCLEOTIDE SEQUENCE [LARGE SCALE GENOMIC DNA]</scope>
    <source>
        <strain evidence="2">TBRC 5832</strain>
    </source>
</reference>
<gene>
    <name evidence="1" type="ORF">ACFO0C_17510</name>
</gene>
<dbReference type="EMBL" id="JBHSBL010000016">
    <property type="protein sequence ID" value="MFC4066738.1"/>
    <property type="molecule type" value="Genomic_DNA"/>
</dbReference>